<accession>B1PXN7</accession>
<proteinExistence type="predicted"/>
<sequence length="27" mass="3033">MQNFGAQEIRKGRLALSDCPNSRPSRT</sequence>
<name>B1PXN7_9VIRU</name>
<feature type="region of interest" description="Disordered" evidence="1">
    <location>
        <begin position="1"/>
        <end position="27"/>
    </location>
</feature>
<evidence type="ECO:0000313" key="3">
    <source>
        <dbReference type="EMBL" id="ACB11385.1"/>
    </source>
</evidence>
<evidence type="ECO:0000313" key="2">
    <source>
        <dbReference type="EMBL" id="ACB11371.1"/>
    </source>
</evidence>
<dbReference type="EMBL" id="EU512283">
    <property type="protein sequence ID" value="ACB11371.1"/>
    <property type="molecule type" value="Genomic_DNA"/>
</dbReference>
<dbReference type="EMBL" id="EU512290">
    <property type="protein sequence ID" value="ACB11385.1"/>
    <property type="molecule type" value="Genomic_DNA"/>
</dbReference>
<reference evidence="2" key="1">
    <citation type="journal article" date="2008" name="J. Evol. Biol.">
        <title>Geographically variable selection in Ambystoma tigrinum virus (Iridoviridae) throughout the western USA.</title>
        <authorList>
            <person name="Ridenhour B.J."/>
            <person name="Storfer A.T."/>
        </authorList>
    </citation>
    <scope>NUCLEOTIDE SEQUENCE</scope>
    <source>
        <strain evidence="2">New Mexico</strain>
        <strain evidence="3">Utah</strain>
    </source>
</reference>
<evidence type="ECO:0000256" key="1">
    <source>
        <dbReference type="SAM" id="MobiDB-lite"/>
    </source>
</evidence>
<protein>
    <submittedName>
        <fullName evidence="2">Truncated caspase recruitment domain protein</fullName>
    </submittedName>
</protein>
<organism evidence="2">
    <name type="scientific">Ranavirus ambystoma1</name>
    <dbReference type="NCBI Taxonomy" id="265294"/>
    <lineage>
        <taxon>Viruses</taxon>
        <taxon>Varidnaviria</taxon>
        <taxon>Bamfordvirae</taxon>
        <taxon>Nucleocytoviricota</taxon>
        <taxon>Megaviricetes</taxon>
        <taxon>Pimascovirales</taxon>
        <taxon>Pimascovirales incertae sedis</taxon>
        <taxon>Iridoviridae</taxon>
        <taxon>Alphairidovirinae</taxon>
        <taxon>Ranavirus</taxon>
    </lineage>
</organism>